<gene>
    <name evidence="2" type="ORF">MNB_SV-13-1130</name>
</gene>
<dbReference type="EMBL" id="FPHM01000099">
    <property type="protein sequence ID" value="SFV66524.1"/>
    <property type="molecule type" value="Genomic_DNA"/>
</dbReference>
<accession>A0A1W1CL71</accession>
<keyword evidence="1" id="KW-0472">Membrane</keyword>
<evidence type="ECO:0000256" key="1">
    <source>
        <dbReference type="SAM" id="Phobius"/>
    </source>
</evidence>
<evidence type="ECO:0000313" key="2">
    <source>
        <dbReference type="EMBL" id="SFV66524.1"/>
    </source>
</evidence>
<name>A0A1W1CL71_9ZZZZ</name>
<feature type="transmembrane region" description="Helical" evidence="1">
    <location>
        <begin position="27"/>
        <end position="45"/>
    </location>
</feature>
<keyword evidence="1" id="KW-1133">Transmembrane helix</keyword>
<reference evidence="2" key="1">
    <citation type="submission" date="2016-10" db="EMBL/GenBank/DDBJ databases">
        <authorList>
            <person name="de Groot N.N."/>
        </authorList>
    </citation>
    <scope>NUCLEOTIDE SEQUENCE</scope>
</reference>
<feature type="transmembrane region" description="Helical" evidence="1">
    <location>
        <begin position="66"/>
        <end position="88"/>
    </location>
</feature>
<keyword evidence="1" id="KW-0812">Transmembrane</keyword>
<sequence length="91" mass="10234">MNDIGINALENMANIQNIVGDKDASTIFILSIVFGIIGMGYFSFARKKEEKTIFFYSGIGLMIFPYFVEGLTMNIVLGLILIVIPFFIRDE</sequence>
<organism evidence="2">
    <name type="scientific">hydrothermal vent metagenome</name>
    <dbReference type="NCBI Taxonomy" id="652676"/>
    <lineage>
        <taxon>unclassified sequences</taxon>
        <taxon>metagenomes</taxon>
        <taxon>ecological metagenomes</taxon>
    </lineage>
</organism>
<proteinExistence type="predicted"/>
<protein>
    <submittedName>
        <fullName evidence="2">Similar to amino acid transport protein (Partial length)</fullName>
    </submittedName>
</protein>
<dbReference type="AlphaFoldDB" id="A0A1W1CL71"/>